<dbReference type="InterPro" id="IPR000719">
    <property type="entry name" value="Prot_kinase_dom"/>
</dbReference>
<sequence length="378" mass="43779">MDYKESCPSVSIPSSDEHREKKKRFTVYKVLVSVGRSEWFVFRRYAEFDKLYNTLKKQFPAMALKIPAKRIFGDNFDPDFIKQRRAGLNEFIQNLVRYPELYNHPDVRAFLQMDSPKHQSDPSEDEDERLFFHLQRERSFPEHRARFYAAEIASALGYLHSIKIVYRDLKPENILLDSVGHVVLTDFGLCKEGIAISDTTTTFCGTPEYLAPEVIRKQPYDNTVDWWCLGAVLYEMLYGLPPFYCRDVAEMYDNILHKPLNLRPGVSLTAWSILEELLEKDRQNRLGAKEDFLEIQNHPFFESLSWTDLVQKRIPPPFNPNVAGPDDIRNFDTVFTEETVPYSVCVSSDYSIVNASVLEADDAFVGFSYAPPSEDLFS</sequence>
<keyword evidence="4" id="KW-0808">Transferase</keyword>
<dbReference type="FunFam" id="3.30.1520.10:FF:000018">
    <property type="entry name" value="Non-specific serine/threonine protein kinase"/>
    <property type="match status" value="1"/>
</dbReference>
<keyword evidence="2" id="KW-0723">Serine/threonine-protein kinase</keyword>
<dbReference type="PROSITE" id="PS00108">
    <property type="entry name" value="PROTEIN_KINASE_ST"/>
    <property type="match status" value="1"/>
</dbReference>
<dbReference type="InterPro" id="IPR011009">
    <property type="entry name" value="Kinase-like_dom_sf"/>
</dbReference>
<evidence type="ECO:0000256" key="2">
    <source>
        <dbReference type="ARBA" id="ARBA00022527"/>
    </source>
</evidence>
<keyword evidence="7" id="KW-0067">ATP-binding</keyword>
<dbReference type="Pfam" id="PF00069">
    <property type="entry name" value="Pkinase"/>
    <property type="match status" value="1"/>
</dbReference>
<dbReference type="InterPro" id="IPR000961">
    <property type="entry name" value="AGC-kinase_C"/>
</dbReference>
<evidence type="ECO:0000256" key="3">
    <source>
        <dbReference type="ARBA" id="ARBA00022553"/>
    </source>
</evidence>
<evidence type="ECO:0000256" key="5">
    <source>
        <dbReference type="ARBA" id="ARBA00022741"/>
    </source>
</evidence>
<name>A0A6P6F0Z6_OCTDE</name>
<dbReference type="GeneID" id="101580112"/>
<accession>A0A6P6F0Z6</accession>
<keyword evidence="13" id="KW-1185">Reference proteome</keyword>
<organism evidence="13 14">
    <name type="scientific">Octodon degus</name>
    <name type="common">Degu</name>
    <name type="synonym">Sciurus degus</name>
    <dbReference type="NCBI Taxonomy" id="10160"/>
    <lineage>
        <taxon>Eukaryota</taxon>
        <taxon>Metazoa</taxon>
        <taxon>Chordata</taxon>
        <taxon>Craniata</taxon>
        <taxon>Vertebrata</taxon>
        <taxon>Euteleostomi</taxon>
        <taxon>Mammalia</taxon>
        <taxon>Eutheria</taxon>
        <taxon>Euarchontoglires</taxon>
        <taxon>Glires</taxon>
        <taxon>Rodentia</taxon>
        <taxon>Hystricomorpha</taxon>
        <taxon>Octodontidae</taxon>
        <taxon>Octodon</taxon>
    </lineage>
</organism>
<dbReference type="SMART" id="SM00312">
    <property type="entry name" value="PX"/>
    <property type="match status" value="1"/>
</dbReference>
<evidence type="ECO:0000313" key="14">
    <source>
        <dbReference type="RefSeq" id="XP_023578154.1"/>
    </source>
</evidence>
<evidence type="ECO:0000313" key="13">
    <source>
        <dbReference type="Proteomes" id="UP000515203"/>
    </source>
</evidence>
<dbReference type="PROSITE" id="PS50011">
    <property type="entry name" value="PROTEIN_KINASE_DOM"/>
    <property type="match status" value="1"/>
</dbReference>
<feature type="domain" description="Protein kinase" evidence="10">
    <location>
        <begin position="28"/>
        <end position="301"/>
    </location>
</feature>
<dbReference type="InterPro" id="IPR001683">
    <property type="entry name" value="PX_dom"/>
</dbReference>
<keyword evidence="5" id="KW-0547">Nucleotide-binding</keyword>
<dbReference type="InParanoid" id="A0A6P6F0Z6"/>
<dbReference type="PANTHER" id="PTHR24351">
    <property type="entry name" value="RIBOSOMAL PROTEIN S6 KINASE"/>
    <property type="match status" value="1"/>
</dbReference>
<evidence type="ECO:0000259" key="12">
    <source>
        <dbReference type="PROSITE" id="PS51285"/>
    </source>
</evidence>
<dbReference type="GO" id="GO:0004674">
    <property type="term" value="F:protein serine/threonine kinase activity"/>
    <property type="evidence" value="ECO:0007669"/>
    <property type="project" value="UniProtKB-KW"/>
</dbReference>
<evidence type="ECO:0000256" key="4">
    <source>
        <dbReference type="ARBA" id="ARBA00022679"/>
    </source>
</evidence>
<dbReference type="SUPFAM" id="SSF64268">
    <property type="entry name" value="PX domain"/>
    <property type="match status" value="1"/>
</dbReference>
<dbReference type="CTD" id="23678"/>
<evidence type="ECO:0000256" key="8">
    <source>
        <dbReference type="ARBA" id="ARBA00075999"/>
    </source>
</evidence>
<gene>
    <name evidence="14" type="primary">Sgk3</name>
</gene>
<dbReference type="GO" id="GO:0035091">
    <property type="term" value="F:phosphatidylinositol binding"/>
    <property type="evidence" value="ECO:0007669"/>
    <property type="project" value="InterPro"/>
</dbReference>
<dbReference type="SMART" id="SM00220">
    <property type="entry name" value="S_TKc"/>
    <property type="match status" value="1"/>
</dbReference>
<dbReference type="SUPFAM" id="SSF56112">
    <property type="entry name" value="Protein kinase-like (PK-like)"/>
    <property type="match status" value="1"/>
</dbReference>
<dbReference type="InterPro" id="IPR036871">
    <property type="entry name" value="PX_dom_sf"/>
</dbReference>
<dbReference type="Proteomes" id="UP000515203">
    <property type="component" value="Unplaced"/>
</dbReference>
<dbReference type="InterPro" id="IPR017892">
    <property type="entry name" value="Pkinase_C"/>
</dbReference>
<reference evidence="14" key="1">
    <citation type="submission" date="2025-08" db="UniProtKB">
        <authorList>
            <consortium name="RefSeq"/>
        </authorList>
    </citation>
    <scope>IDENTIFICATION</scope>
</reference>
<keyword evidence="6 14" id="KW-0418">Kinase</keyword>
<keyword evidence="3" id="KW-0597">Phosphoprotein</keyword>
<evidence type="ECO:0000256" key="1">
    <source>
        <dbReference type="ARBA" id="ARBA00009903"/>
    </source>
</evidence>
<dbReference type="PROSITE" id="PS51285">
    <property type="entry name" value="AGC_KINASE_CTER"/>
    <property type="match status" value="1"/>
</dbReference>
<dbReference type="Gene3D" id="3.30.1520.10">
    <property type="entry name" value="Phox-like domain"/>
    <property type="match status" value="1"/>
</dbReference>
<dbReference type="CDD" id="cd06870">
    <property type="entry name" value="PX_CISK"/>
    <property type="match status" value="1"/>
</dbReference>
<evidence type="ECO:0000259" key="10">
    <source>
        <dbReference type="PROSITE" id="PS50011"/>
    </source>
</evidence>
<dbReference type="SMART" id="SM00133">
    <property type="entry name" value="S_TK_X"/>
    <property type="match status" value="1"/>
</dbReference>
<dbReference type="FunCoup" id="A0A6P6F0Z6">
    <property type="interactions" value="1514"/>
</dbReference>
<dbReference type="OrthoDB" id="63267at2759"/>
<dbReference type="AlphaFoldDB" id="A0A6P6F0Z6"/>
<feature type="domain" description="PX" evidence="11">
    <location>
        <begin position="6"/>
        <end position="118"/>
    </location>
</feature>
<dbReference type="FunFam" id="1.10.510.10:FF:000065">
    <property type="entry name" value="Non-specific serine/threonine protein kinase"/>
    <property type="match status" value="1"/>
</dbReference>
<evidence type="ECO:0000259" key="11">
    <source>
        <dbReference type="PROSITE" id="PS50195"/>
    </source>
</evidence>
<dbReference type="Gene3D" id="1.10.510.10">
    <property type="entry name" value="Transferase(Phosphotransferase) domain 1"/>
    <property type="match status" value="1"/>
</dbReference>
<dbReference type="GO" id="GO:0005524">
    <property type="term" value="F:ATP binding"/>
    <property type="evidence" value="ECO:0007669"/>
    <property type="project" value="UniProtKB-KW"/>
</dbReference>
<comment type="similarity">
    <text evidence="1">Belongs to the protein kinase superfamily. AGC Ser/Thr protein kinase family.</text>
</comment>
<dbReference type="InterPro" id="IPR008271">
    <property type="entry name" value="Ser/Thr_kinase_AS"/>
</dbReference>
<dbReference type="RefSeq" id="XP_023578154.1">
    <property type="nucleotide sequence ID" value="XM_023722386.1"/>
</dbReference>
<evidence type="ECO:0000256" key="9">
    <source>
        <dbReference type="ARBA" id="ARBA00078407"/>
    </source>
</evidence>
<dbReference type="PROSITE" id="PS50195">
    <property type="entry name" value="PX"/>
    <property type="match status" value="1"/>
</dbReference>
<evidence type="ECO:0000256" key="7">
    <source>
        <dbReference type="ARBA" id="ARBA00022840"/>
    </source>
</evidence>
<proteinExistence type="inferred from homology"/>
<feature type="domain" description="AGC-kinase C-terminal" evidence="12">
    <location>
        <begin position="302"/>
        <end position="378"/>
    </location>
</feature>
<dbReference type="InterPro" id="IPR037900">
    <property type="entry name" value="CISK_PX"/>
</dbReference>
<evidence type="ECO:0000256" key="6">
    <source>
        <dbReference type="ARBA" id="ARBA00022777"/>
    </source>
</evidence>
<protein>
    <recommendedName>
        <fullName evidence="9">Cytokine-independent survival kinase</fullName>
    </recommendedName>
    <alternativeName>
        <fullName evidence="8">Serum/glucocorticoid-regulated kinase-like</fullName>
    </alternativeName>
</protein>
<dbReference type="Pfam" id="PF00433">
    <property type="entry name" value="Pkinase_C"/>
    <property type="match status" value="1"/>
</dbReference>